<reference evidence="2" key="1">
    <citation type="submission" date="2022-06" db="EMBL/GenBank/DDBJ databases">
        <title>Uncovering the hologenomic basis of an extraordinary plant invasion.</title>
        <authorList>
            <person name="Bieker V.C."/>
            <person name="Martin M.D."/>
            <person name="Gilbert T."/>
            <person name="Hodgins K."/>
            <person name="Battlay P."/>
            <person name="Petersen B."/>
            <person name="Wilson J."/>
        </authorList>
    </citation>
    <scope>NUCLEOTIDE SEQUENCE</scope>
    <source>
        <strain evidence="2">AA19_3_7</strain>
        <tissue evidence="2">Leaf</tissue>
    </source>
</reference>
<accession>A0AAD5G1K1</accession>
<protein>
    <submittedName>
        <fullName evidence="2">Uncharacterized protein</fullName>
    </submittedName>
</protein>
<proteinExistence type="predicted"/>
<feature type="region of interest" description="Disordered" evidence="1">
    <location>
        <begin position="1"/>
        <end position="59"/>
    </location>
</feature>
<evidence type="ECO:0000313" key="3">
    <source>
        <dbReference type="Proteomes" id="UP001206925"/>
    </source>
</evidence>
<gene>
    <name evidence="2" type="ORF">M8C21_016960</name>
</gene>
<evidence type="ECO:0000256" key="1">
    <source>
        <dbReference type="SAM" id="MobiDB-lite"/>
    </source>
</evidence>
<dbReference type="AlphaFoldDB" id="A0AAD5G1K1"/>
<dbReference type="Proteomes" id="UP001206925">
    <property type="component" value="Unassembled WGS sequence"/>
</dbReference>
<sequence length="84" mass="9192">MSTMRRDPDKLPSTTAVNPAHQASTMKNVHINAMTKSKNFGKGKGKEAESSQQREDQGLGSIIKMTELYEQFVGFYGGPPGPSY</sequence>
<dbReference type="EMBL" id="JAMZMK010012227">
    <property type="protein sequence ID" value="KAI7724406.1"/>
    <property type="molecule type" value="Genomic_DNA"/>
</dbReference>
<feature type="compositionally biased region" description="Polar residues" evidence="1">
    <location>
        <begin position="12"/>
        <end position="27"/>
    </location>
</feature>
<evidence type="ECO:0000313" key="2">
    <source>
        <dbReference type="EMBL" id="KAI7724406.1"/>
    </source>
</evidence>
<keyword evidence="3" id="KW-1185">Reference proteome</keyword>
<feature type="compositionally biased region" description="Basic and acidic residues" evidence="1">
    <location>
        <begin position="1"/>
        <end position="10"/>
    </location>
</feature>
<comment type="caution">
    <text evidence="2">The sequence shown here is derived from an EMBL/GenBank/DDBJ whole genome shotgun (WGS) entry which is preliminary data.</text>
</comment>
<organism evidence="2 3">
    <name type="scientific">Ambrosia artemisiifolia</name>
    <name type="common">Common ragweed</name>
    <dbReference type="NCBI Taxonomy" id="4212"/>
    <lineage>
        <taxon>Eukaryota</taxon>
        <taxon>Viridiplantae</taxon>
        <taxon>Streptophyta</taxon>
        <taxon>Embryophyta</taxon>
        <taxon>Tracheophyta</taxon>
        <taxon>Spermatophyta</taxon>
        <taxon>Magnoliopsida</taxon>
        <taxon>eudicotyledons</taxon>
        <taxon>Gunneridae</taxon>
        <taxon>Pentapetalae</taxon>
        <taxon>asterids</taxon>
        <taxon>campanulids</taxon>
        <taxon>Asterales</taxon>
        <taxon>Asteraceae</taxon>
        <taxon>Asteroideae</taxon>
        <taxon>Heliantheae alliance</taxon>
        <taxon>Heliantheae</taxon>
        <taxon>Ambrosia</taxon>
    </lineage>
</organism>
<name>A0AAD5G1K1_AMBAR</name>
<feature type="compositionally biased region" description="Basic and acidic residues" evidence="1">
    <location>
        <begin position="44"/>
        <end position="57"/>
    </location>
</feature>